<comment type="caution">
    <text evidence="1">The sequence shown here is derived from an EMBL/GenBank/DDBJ whole genome shotgun (WGS) entry which is preliminary data.</text>
</comment>
<evidence type="ECO:0000313" key="2">
    <source>
        <dbReference type="Proteomes" id="UP000746535"/>
    </source>
</evidence>
<sequence>MNTAALRELIERAHAHEAQTGHLARLLKGRRADLHPSITLSDSTYESEATLYRFVKAYLDQVPDLIDAAANVAVEAGIDAQVQPVLNIALEYFIRPPKILVGHEGLDSLLDEAYLAHRLVEEVNDLYIRHFAQPLIPLDTTVANLIAHNLIGEPFANELDEVVHHSVDQMLNEEAFEHEAVQAYKDRLTSPETGAAWKRWPCLSRQLGIEINMP</sequence>
<dbReference type="RefSeq" id="WP_168085549.1">
    <property type="nucleotide sequence ID" value="NZ_JAAVJI010000014.1"/>
</dbReference>
<keyword evidence="2" id="KW-1185">Reference proteome</keyword>
<proteinExistence type="predicted"/>
<organism evidence="1 2">
    <name type="scientific">Pseudomonas quercus</name>
    <dbReference type="NCBI Taxonomy" id="2722792"/>
    <lineage>
        <taxon>Bacteria</taxon>
        <taxon>Pseudomonadati</taxon>
        <taxon>Pseudomonadota</taxon>
        <taxon>Gammaproteobacteria</taxon>
        <taxon>Pseudomonadales</taxon>
        <taxon>Pseudomonadaceae</taxon>
        <taxon>Pseudomonas</taxon>
    </lineage>
</organism>
<gene>
    <name evidence="1" type="ORF">HBH25_19210</name>
</gene>
<name>A0ABX0YLD3_9PSED</name>
<protein>
    <submittedName>
        <fullName evidence="1">Uncharacterized protein</fullName>
    </submittedName>
</protein>
<dbReference type="EMBL" id="JAAVJI010000014">
    <property type="protein sequence ID" value="NJP02977.1"/>
    <property type="molecule type" value="Genomic_DNA"/>
</dbReference>
<dbReference type="Proteomes" id="UP000746535">
    <property type="component" value="Unassembled WGS sequence"/>
</dbReference>
<accession>A0ABX0YLD3</accession>
<reference evidence="1 2" key="1">
    <citation type="submission" date="2020-03" db="EMBL/GenBank/DDBJ databases">
        <authorList>
            <person name="Wang L."/>
            <person name="He N."/>
            <person name="Li Y."/>
            <person name="Fang Y."/>
            <person name="Zhang F."/>
        </authorList>
    </citation>
    <scope>NUCLEOTIDE SEQUENCE [LARGE SCALE GENOMIC DNA]</scope>
    <source>
        <strain evidence="2">hsmgli-8</strain>
    </source>
</reference>
<evidence type="ECO:0000313" key="1">
    <source>
        <dbReference type="EMBL" id="NJP02977.1"/>
    </source>
</evidence>